<evidence type="ECO:0000313" key="2">
    <source>
        <dbReference type="EMBL" id="PVM83778.1"/>
    </source>
</evidence>
<protein>
    <submittedName>
        <fullName evidence="2">Uncharacterized protein</fullName>
    </submittedName>
</protein>
<comment type="caution">
    <text evidence="2">The sequence shown here is derived from an EMBL/GenBank/DDBJ whole genome shotgun (WGS) entry which is preliminary data.</text>
</comment>
<accession>A0A2T9JJD2</accession>
<name>A0A2T9JJD2_9CAUL</name>
<feature type="chain" id="PRO_5015750474" evidence="1">
    <location>
        <begin position="26"/>
        <end position="277"/>
    </location>
</feature>
<dbReference type="OrthoDB" id="7191141at2"/>
<proteinExistence type="predicted"/>
<evidence type="ECO:0000313" key="3">
    <source>
        <dbReference type="Proteomes" id="UP000245073"/>
    </source>
</evidence>
<dbReference type="RefSeq" id="WP_146198064.1">
    <property type="nucleotide sequence ID" value="NZ_QDKQ01000067.1"/>
</dbReference>
<organism evidence="2 3">
    <name type="scientific">Caulobacter endophyticus</name>
    <dbReference type="NCBI Taxonomy" id="2172652"/>
    <lineage>
        <taxon>Bacteria</taxon>
        <taxon>Pseudomonadati</taxon>
        <taxon>Pseudomonadota</taxon>
        <taxon>Alphaproteobacteria</taxon>
        <taxon>Caulobacterales</taxon>
        <taxon>Caulobacteraceae</taxon>
        <taxon>Caulobacter</taxon>
    </lineage>
</organism>
<keyword evidence="3" id="KW-1185">Reference proteome</keyword>
<dbReference type="Proteomes" id="UP000245073">
    <property type="component" value="Unassembled WGS sequence"/>
</dbReference>
<dbReference type="AlphaFoldDB" id="A0A2T9JJD2"/>
<reference evidence="2 3" key="1">
    <citation type="submission" date="2018-04" db="EMBL/GenBank/DDBJ databases">
        <title>The genome sequence of Caulobacter sp. 744.</title>
        <authorList>
            <person name="Gao J."/>
            <person name="Sun J."/>
        </authorList>
    </citation>
    <scope>NUCLEOTIDE SEQUENCE [LARGE SCALE GENOMIC DNA]</scope>
    <source>
        <strain evidence="2 3">774</strain>
    </source>
</reference>
<sequence length="277" mass="29563">MTIRVFGIAALAGGALIAAASPSLAQSQTQSISTFVILSGEAPTGEQTARRFAPLWRQTAVGMEAARLEEKTATGADGLPAGTPMFAVRSSRGWAYCAAPPVQAEKTEWWRAKAFTCFEDHDGDGAFDHAAVADKPFLDSPLTIYLDREVEPLPRPVRYARVPRQDGPAMGFGVNWGRHPDQPGPDGAPAAHLVFQSVFLRGDGVETIVGKGSNTHLLLSPGQTAQVKFNGALITVLGITPGGDLRYRVDKPLPTQVMTLEATHPSLPPPLTQIYAR</sequence>
<gene>
    <name evidence="2" type="ORF">DDF67_20110</name>
</gene>
<feature type="signal peptide" evidence="1">
    <location>
        <begin position="1"/>
        <end position="25"/>
    </location>
</feature>
<keyword evidence="1" id="KW-0732">Signal</keyword>
<evidence type="ECO:0000256" key="1">
    <source>
        <dbReference type="SAM" id="SignalP"/>
    </source>
</evidence>
<dbReference type="EMBL" id="QDKQ01000067">
    <property type="protein sequence ID" value="PVM83778.1"/>
    <property type="molecule type" value="Genomic_DNA"/>
</dbReference>